<feature type="compositionally biased region" description="Basic and acidic residues" evidence="3">
    <location>
        <begin position="24"/>
        <end position="41"/>
    </location>
</feature>
<dbReference type="InterPro" id="IPR014730">
    <property type="entry name" value="ETF_a/b_N"/>
</dbReference>
<name>A0ABS4BLY1_9HYPH</name>
<sequence>MSRLRKDPRAERQERQVAAAGRRPRIDVGHREAKAASGRLRRDPWREWSASLVGESRRKRYDRSQRQMEHGNSARLTRARARDGVEATEISPGQPAVRVIDEPAFLVFAVITAAGGRLSRLDRQLLGAARLLADAGDGGGAAVAITAAFDPVTAKDLARSLGEAGADRVLSVPGDIHPSGTAAALRHHVEAFAPRHMLFAEDGDSADLARRLAVSLNEPLFAGVEHLTPRSAVRALRNGTREVALAPPLLMTLGEDRMKPYESGPCEARPLDIEVGPFGGDPAILSVEIIPGDPASLALSETDFVVSAGNGVSDFAAFGDLAAVLKATPGASRVVCDAGLMPRAAQVGASGTVLAADCYLALGISGAPQHLQGIAGCEHVIAVNTDLHAAMIERAGLAIVQDAQLVMPALVKLLAERQA</sequence>
<evidence type="ECO:0000313" key="5">
    <source>
        <dbReference type="EMBL" id="MBP0617671.1"/>
    </source>
</evidence>
<dbReference type="PANTHER" id="PTHR43153">
    <property type="entry name" value="ELECTRON TRANSFER FLAVOPROTEIN ALPHA"/>
    <property type="match status" value="1"/>
</dbReference>
<feature type="region of interest" description="Disordered" evidence="3">
    <location>
        <begin position="1"/>
        <end position="41"/>
    </location>
</feature>
<dbReference type="Gene3D" id="3.40.50.1220">
    <property type="entry name" value="TPP-binding domain"/>
    <property type="match status" value="1"/>
</dbReference>
<evidence type="ECO:0000256" key="2">
    <source>
        <dbReference type="ARBA" id="ARBA00022982"/>
    </source>
</evidence>
<proteinExistence type="inferred from homology"/>
<keyword evidence="2" id="KW-0813">Transport</keyword>
<dbReference type="EMBL" id="JAGJCF010000018">
    <property type="protein sequence ID" value="MBP0617671.1"/>
    <property type="molecule type" value="Genomic_DNA"/>
</dbReference>
<feature type="domain" description="Electron transfer flavoprotein alpha/beta-subunit N-terminal" evidence="4">
    <location>
        <begin position="107"/>
        <end position="282"/>
    </location>
</feature>
<dbReference type="SMART" id="SM00893">
    <property type="entry name" value="ETF"/>
    <property type="match status" value="1"/>
</dbReference>
<feature type="compositionally biased region" description="Basic and acidic residues" evidence="3">
    <location>
        <begin position="1"/>
        <end position="15"/>
    </location>
</feature>
<evidence type="ECO:0000256" key="3">
    <source>
        <dbReference type="SAM" id="MobiDB-lite"/>
    </source>
</evidence>
<dbReference type="Pfam" id="PF00766">
    <property type="entry name" value="ETF_alpha"/>
    <property type="match status" value="1"/>
</dbReference>
<dbReference type="Pfam" id="PF01012">
    <property type="entry name" value="ETF"/>
    <property type="match status" value="1"/>
</dbReference>
<evidence type="ECO:0000313" key="6">
    <source>
        <dbReference type="Proteomes" id="UP000678276"/>
    </source>
</evidence>
<gene>
    <name evidence="5" type="ORF">J6595_18965</name>
</gene>
<dbReference type="InterPro" id="IPR029035">
    <property type="entry name" value="DHS-like_NAD/FAD-binding_dom"/>
</dbReference>
<reference evidence="5 6" key="1">
    <citation type="submission" date="2021-04" db="EMBL/GenBank/DDBJ databases">
        <title>Whole genome sequence of Jiella sp. KSK16Y-1.</title>
        <authorList>
            <person name="Tuo L."/>
        </authorList>
    </citation>
    <scope>NUCLEOTIDE SEQUENCE [LARGE SCALE GENOMIC DNA]</scope>
    <source>
        <strain evidence="5 6">KSK16Y-1</strain>
    </source>
</reference>
<dbReference type="RefSeq" id="WP_209596660.1">
    <property type="nucleotide sequence ID" value="NZ_JAGJCF010000018.1"/>
</dbReference>
<organism evidence="5 6">
    <name type="scientific">Jiella mangrovi</name>
    <dbReference type="NCBI Taxonomy" id="2821407"/>
    <lineage>
        <taxon>Bacteria</taxon>
        <taxon>Pseudomonadati</taxon>
        <taxon>Pseudomonadota</taxon>
        <taxon>Alphaproteobacteria</taxon>
        <taxon>Hyphomicrobiales</taxon>
        <taxon>Aurantimonadaceae</taxon>
        <taxon>Jiella</taxon>
    </lineage>
</organism>
<dbReference type="Proteomes" id="UP000678276">
    <property type="component" value="Unassembled WGS sequence"/>
</dbReference>
<keyword evidence="2" id="KW-0249">Electron transport</keyword>
<protein>
    <submittedName>
        <fullName evidence="5">Electron transfer flavoprotein subunit alpha/FixB family protein</fullName>
    </submittedName>
</protein>
<comment type="similarity">
    <text evidence="1">Belongs to the ETF alpha-subunit/FixB family.</text>
</comment>
<keyword evidence="6" id="KW-1185">Reference proteome</keyword>
<accession>A0ABS4BLY1</accession>
<dbReference type="InterPro" id="IPR001308">
    <property type="entry name" value="ETF_a/FixB"/>
</dbReference>
<dbReference type="PANTHER" id="PTHR43153:SF1">
    <property type="entry name" value="ELECTRON TRANSFER FLAVOPROTEIN SUBUNIT ALPHA, MITOCHONDRIAL"/>
    <property type="match status" value="1"/>
</dbReference>
<dbReference type="InterPro" id="IPR014729">
    <property type="entry name" value="Rossmann-like_a/b/a_fold"/>
</dbReference>
<dbReference type="SUPFAM" id="SSF52402">
    <property type="entry name" value="Adenine nucleotide alpha hydrolases-like"/>
    <property type="match status" value="1"/>
</dbReference>
<dbReference type="Gene3D" id="3.40.50.620">
    <property type="entry name" value="HUPs"/>
    <property type="match status" value="1"/>
</dbReference>
<dbReference type="InterPro" id="IPR014731">
    <property type="entry name" value="ETF_asu_C"/>
</dbReference>
<comment type="caution">
    <text evidence="5">The sequence shown here is derived from an EMBL/GenBank/DDBJ whole genome shotgun (WGS) entry which is preliminary data.</text>
</comment>
<dbReference type="SUPFAM" id="SSF52467">
    <property type="entry name" value="DHS-like NAD/FAD-binding domain"/>
    <property type="match status" value="1"/>
</dbReference>
<evidence type="ECO:0000256" key="1">
    <source>
        <dbReference type="ARBA" id="ARBA00005817"/>
    </source>
</evidence>
<feature type="region of interest" description="Disordered" evidence="3">
    <location>
        <begin position="56"/>
        <end position="89"/>
    </location>
</feature>
<evidence type="ECO:0000259" key="4">
    <source>
        <dbReference type="SMART" id="SM00893"/>
    </source>
</evidence>